<dbReference type="RefSeq" id="WP_346142080.1">
    <property type="nucleotide sequence ID" value="NZ_BAAAUA010000008.1"/>
</dbReference>
<feature type="transmembrane region" description="Helical" evidence="2">
    <location>
        <begin position="52"/>
        <end position="73"/>
    </location>
</feature>
<sequence length="214" mass="22913">MRTPPALEDVPKRQRRLLVVVALLRPLLTATGLVTAYYLLPLDKGFTGDTVVGLALGLLAVAVLIGWQTWAIVRARYPRLRAVEALATTFPLFVLLFAVTYFLMERSEPGSFTQHLDRTDSLYFTVTVFTTVGFGDIAAVTDPARITVTVQMVGDLILLGIAARVILGAVHAGLDRRGLPGDTADAPDTPATGRTPPDEGDGGRPPDPDGPAPR</sequence>
<feature type="transmembrane region" description="Helical" evidence="2">
    <location>
        <begin position="123"/>
        <end position="141"/>
    </location>
</feature>
<comment type="caution">
    <text evidence="4">The sequence shown here is derived from an EMBL/GenBank/DDBJ whole genome shotgun (WGS) entry which is preliminary data.</text>
</comment>
<keyword evidence="4" id="KW-0407">Ion channel</keyword>
<dbReference type="SUPFAM" id="SSF81324">
    <property type="entry name" value="Voltage-gated potassium channels"/>
    <property type="match status" value="1"/>
</dbReference>
<evidence type="ECO:0000313" key="4">
    <source>
        <dbReference type="EMBL" id="MFC5640109.1"/>
    </source>
</evidence>
<dbReference type="Gene3D" id="1.10.287.70">
    <property type="match status" value="1"/>
</dbReference>
<gene>
    <name evidence="4" type="ORF">ACFPZF_01905</name>
</gene>
<feature type="region of interest" description="Disordered" evidence="1">
    <location>
        <begin position="177"/>
        <end position="214"/>
    </location>
</feature>
<organism evidence="4 5">
    <name type="scientific">Kitasatospora cinereorecta</name>
    <dbReference type="NCBI Taxonomy" id="285560"/>
    <lineage>
        <taxon>Bacteria</taxon>
        <taxon>Bacillati</taxon>
        <taxon>Actinomycetota</taxon>
        <taxon>Actinomycetes</taxon>
        <taxon>Kitasatosporales</taxon>
        <taxon>Streptomycetaceae</taxon>
        <taxon>Kitasatospora</taxon>
    </lineage>
</organism>
<keyword evidence="5" id="KW-1185">Reference proteome</keyword>
<keyword evidence="4" id="KW-0406">Ion transport</keyword>
<feature type="transmembrane region" description="Helical" evidence="2">
    <location>
        <begin position="17"/>
        <end position="40"/>
    </location>
</feature>
<evidence type="ECO:0000256" key="1">
    <source>
        <dbReference type="SAM" id="MobiDB-lite"/>
    </source>
</evidence>
<evidence type="ECO:0000256" key="2">
    <source>
        <dbReference type="SAM" id="Phobius"/>
    </source>
</evidence>
<reference evidence="5" key="1">
    <citation type="journal article" date="2019" name="Int. J. Syst. Evol. Microbiol.">
        <title>The Global Catalogue of Microorganisms (GCM) 10K type strain sequencing project: providing services to taxonomists for standard genome sequencing and annotation.</title>
        <authorList>
            <consortium name="The Broad Institute Genomics Platform"/>
            <consortium name="The Broad Institute Genome Sequencing Center for Infectious Disease"/>
            <person name="Wu L."/>
            <person name="Ma J."/>
        </authorList>
    </citation>
    <scope>NUCLEOTIDE SEQUENCE [LARGE SCALE GENOMIC DNA]</scope>
    <source>
        <strain evidence="5">CGMCC 4.1622</strain>
    </source>
</reference>
<feature type="transmembrane region" description="Helical" evidence="2">
    <location>
        <begin position="153"/>
        <end position="174"/>
    </location>
</feature>
<dbReference type="InterPro" id="IPR013099">
    <property type="entry name" value="K_chnl_dom"/>
</dbReference>
<dbReference type="EMBL" id="JBHSOC010000002">
    <property type="protein sequence ID" value="MFC5640109.1"/>
    <property type="molecule type" value="Genomic_DNA"/>
</dbReference>
<proteinExistence type="predicted"/>
<keyword evidence="4" id="KW-0813">Transport</keyword>
<feature type="domain" description="Potassium channel" evidence="3">
    <location>
        <begin position="92"/>
        <end position="167"/>
    </location>
</feature>
<protein>
    <submittedName>
        <fullName evidence="4">Potassium channel family protein</fullName>
    </submittedName>
</protein>
<name>A0ABW0V550_9ACTN</name>
<accession>A0ABW0V550</accession>
<evidence type="ECO:0000313" key="5">
    <source>
        <dbReference type="Proteomes" id="UP001596066"/>
    </source>
</evidence>
<dbReference type="GO" id="GO:0034220">
    <property type="term" value="P:monoatomic ion transmembrane transport"/>
    <property type="evidence" value="ECO:0007669"/>
    <property type="project" value="UniProtKB-KW"/>
</dbReference>
<keyword evidence="2" id="KW-1133">Transmembrane helix</keyword>
<dbReference type="Pfam" id="PF07885">
    <property type="entry name" value="Ion_trans_2"/>
    <property type="match status" value="1"/>
</dbReference>
<evidence type="ECO:0000259" key="3">
    <source>
        <dbReference type="Pfam" id="PF07885"/>
    </source>
</evidence>
<dbReference type="Proteomes" id="UP001596066">
    <property type="component" value="Unassembled WGS sequence"/>
</dbReference>
<keyword evidence="2" id="KW-0472">Membrane</keyword>
<keyword evidence="2" id="KW-0812">Transmembrane</keyword>
<feature type="transmembrane region" description="Helical" evidence="2">
    <location>
        <begin position="85"/>
        <end position="103"/>
    </location>
</feature>